<evidence type="ECO:0000256" key="4">
    <source>
        <dbReference type="ARBA" id="ARBA00022763"/>
    </source>
</evidence>
<dbReference type="Gene3D" id="3.40.50.300">
    <property type="entry name" value="P-loop containing nucleotide triphosphate hydrolases"/>
    <property type="match status" value="1"/>
</dbReference>
<dbReference type="OrthoDB" id="10265971at2759"/>
<sequence>MPKASPSKKKPTKSATQFSISSFLPAAPQPRTTSKTGSKLPKQAVEREDDRYEVVLSDDDPSDEFKRPVVPRNRVKPAAATRKPTVLDLTADDDDIQYTGSSSPAKPATKSKKFEKGKGKAKDPSPEDDDSANDAQLGGDDQLWVDKYAPATKDDLSIHPKKLADVENWFSEAFNPLNPKLAKYRRVLVLSGPAGAGKTAVVRMLAKEKEAEVIEWKEGHSGRYANDDTDRESLVHRFTSFLARAGMAPALDFGPDPTQPTASTSSSSQSQKSFFPPPPRPVKQNSRRLILLEDLPNVSHYPTKLALRSAVQQYLASPRVTAPLVIIISEALARPGDETGGGAGWLSGNGRRGESIDARSVLGVEILNSPACREIAFNPIAATIMRKALNRTLDRIYASDSSTPIARSSRPSTATLDLLIAHSSGDIRSALMNLQFLASESSEEGGMTSLGTGARGSAAAKGQARGKGKKRKRDEESSEDEGQGGRGKATGKDKVKKLLQFVTARESSLFIFHALGKVLYNKRWGQSADDDKKDLGRPGIVQDREYDRLPKHLRNEWDRAATKVDPDAVFAEAPLDTDIFLTYLHHNYPPFTNSIEECSRVVDALSAAESLMSVNAEGEEGYRRLPLTSLYGFQIAVRGTLLSLPSPVPRRRQVLRKSELWDNLRLQRQNEEGVDEVMGLERRRAMARMALGGEGTQRNGGSRDGEGTLGASGGMGELKKTMLCETVAWLGVIKPKDYHNAFLLDLATFPPLDGPEQDLLTGATLGEKETSLEEVDEGVMVDTSSGGDTPRGRRAKAGRSALQEVEQDDDEEVGTGVADDLAATAARRAKDAAFLFDPEDDIDDV</sequence>
<keyword evidence="3" id="KW-0547">Nucleotide-binding</keyword>
<name>A0A2S5BDS4_9BASI</name>
<feature type="compositionally biased region" description="Low complexity" evidence="8">
    <location>
        <begin position="255"/>
        <end position="274"/>
    </location>
</feature>
<feature type="compositionally biased region" description="Basic and acidic residues" evidence="8">
    <location>
        <begin position="112"/>
        <end position="125"/>
    </location>
</feature>
<dbReference type="InterPro" id="IPR004582">
    <property type="entry name" value="Checkpoint_prot_Rad17_Rad24"/>
</dbReference>
<dbReference type="GO" id="GO:0000077">
    <property type="term" value="P:DNA damage checkpoint signaling"/>
    <property type="evidence" value="ECO:0007669"/>
    <property type="project" value="TreeGrafter"/>
</dbReference>
<comment type="subcellular location">
    <subcellularLocation>
        <location evidence="1">Nucleus</location>
    </subcellularLocation>
</comment>
<comment type="caution">
    <text evidence="9">The sequence shown here is derived from an EMBL/GenBank/DDBJ whole genome shotgun (WGS) entry which is preliminary data.</text>
</comment>
<dbReference type="GO" id="GO:0005634">
    <property type="term" value="C:nucleus"/>
    <property type="evidence" value="ECO:0007669"/>
    <property type="project" value="UniProtKB-SubCell"/>
</dbReference>
<keyword evidence="7" id="KW-0131">Cell cycle</keyword>
<dbReference type="PANTHER" id="PTHR12172">
    <property type="entry name" value="CELL CYCLE CHECKPOINT PROTEIN RAD17"/>
    <property type="match status" value="1"/>
</dbReference>
<organism evidence="9 10">
    <name type="scientific">Rhodotorula taiwanensis</name>
    <dbReference type="NCBI Taxonomy" id="741276"/>
    <lineage>
        <taxon>Eukaryota</taxon>
        <taxon>Fungi</taxon>
        <taxon>Dikarya</taxon>
        <taxon>Basidiomycota</taxon>
        <taxon>Pucciniomycotina</taxon>
        <taxon>Microbotryomycetes</taxon>
        <taxon>Sporidiobolales</taxon>
        <taxon>Sporidiobolaceae</taxon>
        <taxon>Rhodotorula</taxon>
    </lineage>
</organism>
<dbReference type="SUPFAM" id="SSF52540">
    <property type="entry name" value="P-loop containing nucleoside triphosphate hydrolases"/>
    <property type="match status" value="1"/>
</dbReference>
<feature type="region of interest" description="Disordered" evidence="8">
    <location>
        <begin position="445"/>
        <end position="491"/>
    </location>
</feature>
<dbReference type="Pfam" id="PF03215">
    <property type="entry name" value="Rad17"/>
    <property type="match status" value="1"/>
</dbReference>
<dbReference type="AlphaFoldDB" id="A0A2S5BDS4"/>
<evidence type="ECO:0000256" key="1">
    <source>
        <dbReference type="ARBA" id="ARBA00004123"/>
    </source>
</evidence>
<dbReference type="GO" id="GO:0003689">
    <property type="term" value="F:DNA clamp loader activity"/>
    <property type="evidence" value="ECO:0007669"/>
    <property type="project" value="TreeGrafter"/>
</dbReference>
<evidence type="ECO:0000313" key="10">
    <source>
        <dbReference type="Proteomes" id="UP000237144"/>
    </source>
</evidence>
<feature type="region of interest" description="Disordered" evidence="8">
    <location>
        <begin position="249"/>
        <end position="283"/>
    </location>
</feature>
<accession>A0A2S5BDS4</accession>
<evidence type="ECO:0000313" key="9">
    <source>
        <dbReference type="EMBL" id="POY74924.1"/>
    </source>
</evidence>
<keyword evidence="10" id="KW-1185">Reference proteome</keyword>
<keyword evidence="5" id="KW-0067">ATP-binding</keyword>
<protein>
    <recommendedName>
        <fullName evidence="11">AAA+ ATPase domain-containing protein</fullName>
    </recommendedName>
</protein>
<evidence type="ECO:0000256" key="5">
    <source>
        <dbReference type="ARBA" id="ARBA00022840"/>
    </source>
</evidence>
<dbReference type="InterPro" id="IPR027417">
    <property type="entry name" value="P-loop_NTPase"/>
</dbReference>
<evidence type="ECO:0008006" key="11">
    <source>
        <dbReference type="Google" id="ProtNLM"/>
    </source>
</evidence>
<dbReference type="GO" id="GO:0005524">
    <property type="term" value="F:ATP binding"/>
    <property type="evidence" value="ECO:0007669"/>
    <property type="project" value="UniProtKB-KW"/>
</dbReference>
<feature type="region of interest" description="Disordered" evidence="8">
    <location>
        <begin position="780"/>
        <end position="817"/>
    </location>
</feature>
<dbReference type="STRING" id="741276.A0A2S5BDS4"/>
<dbReference type="PANTHER" id="PTHR12172:SF0">
    <property type="entry name" value="CELL CYCLE CHECKPOINT PROTEIN RAD17"/>
    <property type="match status" value="1"/>
</dbReference>
<dbReference type="GO" id="GO:0003682">
    <property type="term" value="F:chromatin binding"/>
    <property type="evidence" value="ECO:0007669"/>
    <property type="project" value="TreeGrafter"/>
</dbReference>
<dbReference type="GO" id="GO:0006281">
    <property type="term" value="P:DNA repair"/>
    <property type="evidence" value="ECO:0007669"/>
    <property type="project" value="InterPro"/>
</dbReference>
<keyword evidence="6" id="KW-0539">Nucleus</keyword>
<reference evidence="9 10" key="1">
    <citation type="journal article" date="2018" name="Front. Microbiol.">
        <title>Prospects for Fungal Bioremediation of Acidic Radioactive Waste Sites: Characterization and Genome Sequence of Rhodotorula taiwanensis MD1149.</title>
        <authorList>
            <person name="Tkavc R."/>
            <person name="Matrosova V.Y."/>
            <person name="Grichenko O.E."/>
            <person name="Gostincar C."/>
            <person name="Volpe R.P."/>
            <person name="Klimenkova P."/>
            <person name="Gaidamakova E.K."/>
            <person name="Zhou C.E."/>
            <person name="Stewart B.J."/>
            <person name="Lyman M.G."/>
            <person name="Malfatti S.A."/>
            <person name="Rubinfeld B."/>
            <person name="Courtot M."/>
            <person name="Singh J."/>
            <person name="Dalgard C.L."/>
            <person name="Hamilton T."/>
            <person name="Frey K.G."/>
            <person name="Gunde-Cimerman N."/>
            <person name="Dugan L."/>
            <person name="Daly M.J."/>
        </authorList>
    </citation>
    <scope>NUCLEOTIDE SEQUENCE [LARGE SCALE GENOMIC DNA]</scope>
    <source>
        <strain evidence="9 10">MD1149</strain>
    </source>
</reference>
<gene>
    <name evidence="9" type="ORF">BMF94_1900</name>
</gene>
<proteinExistence type="inferred from homology"/>
<feature type="compositionally biased region" description="Basic residues" evidence="8">
    <location>
        <begin position="1"/>
        <end position="12"/>
    </location>
</feature>
<comment type="similarity">
    <text evidence="2">Belongs to the rad17/RAD24 family.</text>
</comment>
<dbReference type="GO" id="GO:0033314">
    <property type="term" value="P:mitotic DNA replication checkpoint signaling"/>
    <property type="evidence" value="ECO:0007669"/>
    <property type="project" value="TreeGrafter"/>
</dbReference>
<evidence type="ECO:0000256" key="3">
    <source>
        <dbReference type="ARBA" id="ARBA00022741"/>
    </source>
</evidence>
<dbReference type="Proteomes" id="UP000237144">
    <property type="component" value="Unassembled WGS sequence"/>
</dbReference>
<feature type="region of interest" description="Disordered" evidence="8">
    <location>
        <begin position="1"/>
        <end position="144"/>
    </location>
</feature>
<dbReference type="EMBL" id="PJQD01000020">
    <property type="protein sequence ID" value="POY74924.1"/>
    <property type="molecule type" value="Genomic_DNA"/>
</dbReference>
<evidence type="ECO:0000256" key="6">
    <source>
        <dbReference type="ARBA" id="ARBA00023242"/>
    </source>
</evidence>
<evidence type="ECO:0000256" key="2">
    <source>
        <dbReference type="ARBA" id="ARBA00006168"/>
    </source>
</evidence>
<evidence type="ECO:0000256" key="8">
    <source>
        <dbReference type="SAM" id="MobiDB-lite"/>
    </source>
</evidence>
<keyword evidence="4" id="KW-0227">DNA damage</keyword>
<evidence type="ECO:0000256" key="7">
    <source>
        <dbReference type="ARBA" id="ARBA00023306"/>
    </source>
</evidence>
<feature type="compositionally biased region" description="Basic and acidic residues" evidence="8">
    <location>
        <begin position="44"/>
        <end position="53"/>
    </location>
</feature>